<proteinExistence type="inferred from homology"/>
<evidence type="ECO:0000256" key="2">
    <source>
        <dbReference type="ARBA" id="ARBA00005993"/>
    </source>
</evidence>
<dbReference type="PROSITE" id="PS51843">
    <property type="entry name" value="NR_LBD"/>
    <property type="match status" value="1"/>
</dbReference>
<evidence type="ECO:0000256" key="6">
    <source>
        <dbReference type="ARBA" id="ARBA00023015"/>
    </source>
</evidence>
<dbReference type="InterPro" id="IPR035500">
    <property type="entry name" value="NHR-like_dom_sf"/>
</dbReference>
<dbReference type="Gene3D" id="3.30.50.10">
    <property type="entry name" value="Erythroid Transcription Factor GATA-1, subunit A"/>
    <property type="match status" value="1"/>
</dbReference>
<accession>A0A7E4VJ92</accession>
<feature type="compositionally biased region" description="Basic and acidic residues" evidence="12">
    <location>
        <begin position="87"/>
        <end position="98"/>
    </location>
</feature>
<keyword evidence="6 11" id="KW-0805">Transcription regulation</keyword>
<dbReference type="PANTHER" id="PTHR46011">
    <property type="entry name" value="NUCLEAR HORMONE RECEPTOR FAMILY MEMBER NHR-86-RELATED"/>
    <property type="match status" value="1"/>
</dbReference>
<evidence type="ECO:0000256" key="10">
    <source>
        <dbReference type="ARBA" id="ARBA00023242"/>
    </source>
</evidence>
<dbReference type="InterPro" id="IPR001628">
    <property type="entry name" value="Znf_hrmn_rcpt"/>
</dbReference>
<keyword evidence="10 11" id="KW-0539">Nucleus</keyword>
<dbReference type="GO" id="GO:0005634">
    <property type="term" value="C:nucleus"/>
    <property type="evidence" value="ECO:0007669"/>
    <property type="project" value="UniProtKB-SubCell"/>
</dbReference>
<feature type="region of interest" description="Disordered" evidence="12">
    <location>
        <begin position="87"/>
        <end position="108"/>
    </location>
</feature>
<keyword evidence="15" id="KW-1185">Reference proteome</keyword>
<dbReference type="CDD" id="cd06960">
    <property type="entry name" value="NR_DBD_HNF4A"/>
    <property type="match status" value="1"/>
</dbReference>
<keyword evidence="8 11" id="KW-0804">Transcription</keyword>
<feature type="domain" description="NR LBD" evidence="14">
    <location>
        <begin position="117"/>
        <end position="362"/>
    </location>
</feature>
<feature type="compositionally biased region" description="Polar residues" evidence="12">
    <location>
        <begin position="99"/>
        <end position="108"/>
    </location>
</feature>
<evidence type="ECO:0000256" key="8">
    <source>
        <dbReference type="ARBA" id="ARBA00023163"/>
    </source>
</evidence>
<keyword evidence="5 11" id="KW-0862">Zinc</keyword>
<dbReference type="WBParaSite" id="Pan_g21610.t1">
    <property type="protein sequence ID" value="Pan_g21610.t1"/>
    <property type="gene ID" value="Pan_g21610"/>
</dbReference>
<dbReference type="InterPro" id="IPR049636">
    <property type="entry name" value="HNF4-like_DBD"/>
</dbReference>
<dbReference type="AlphaFoldDB" id="A0A7E4VJ92"/>
<evidence type="ECO:0000259" key="14">
    <source>
        <dbReference type="PROSITE" id="PS51843"/>
    </source>
</evidence>
<dbReference type="SUPFAM" id="SSF57716">
    <property type="entry name" value="Glucocorticoid receptor-like (DNA-binding domain)"/>
    <property type="match status" value="1"/>
</dbReference>
<dbReference type="Pfam" id="PF00104">
    <property type="entry name" value="Hormone_recep"/>
    <property type="match status" value="1"/>
</dbReference>
<reference evidence="16" key="2">
    <citation type="submission" date="2020-10" db="UniProtKB">
        <authorList>
            <consortium name="WormBaseParasite"/>
        </authorList>
    </citation>
    <scope>IDENTIFICATION</scope>
</reference>
<comment type="similarity">
    <text evidence="2 11">Belongs to the nuclear hormone receptor family.</text>
</comment>
<evidence type="ECO:0000256" key="3">
    <source>
        <dbReference type="ARBA" id="ARBA00022723"/>
    </source>
</evidence>
<feature type="domain" description="Nuclear receptor" evidence="13">
    <location>
        <begin position="13"/>
        <end position="88"/>
    </location>
</feature>
<evidence type="ECO:0000256" key="12">
    <source>
        <dbReference type="SAM" id="MobiDB-lite"/>
    </source>
</evidence>
<dbReference type="Gene3D" id="1.10.565.10">
    <property type="entry name" value="Retinoid X Receptor"/>
    <property type="match status" value="1"/>
</dbReference>
<keyword evidence="9 11" id="KW-0675">Receptor</keyword>
<keyword evidence="7 11" id="KW-0238">DNA-binding</keyword>
<dbReference type="FunFam" id="3.30.50.10:FF:000030">
    <property type="entry name" value="Nuclear Hormone Receptor family"/>
    <property type="match status" value="1"/>
</dbReference>
<dbReference type="PROSITE" id="PS00031">
    <property type="entry name" value="NUCLEAR_REC_DBD_1"/>
    <property type="match status" value="1"/>
</dbReference>
<dbReference type="InterPro" id="IPR000536">
    <property type="entry name" value="Nucl_hrmn_rcpt_lig-bd"/>
</dbReference>
<dbReference type="GO" id="GO:0000978">
    <property type="term" value="F:RNA polymerase II cis-regulatory region sequence-specific DNA binding"/>
    <property type="evidence" value="ECO:0007669"/>
    <property type="project" value="InterPro"/>
</dbReference>
<dbReference type="InterPro" id="IPR013088">
    <property type="entry name" value="Znf_NHR/GATA"/>
</dbReference>
<evidence type="ECO:0000256" key="11">
    <source>
        <dbReference type="RuleBase" id="RU004334"/>
    </source>
</evidence>
<organism evidence="15 16">
    <name type="scientific">Panagrellus redivivus</name>
    <name type="common">Microworm</name>
    <dbReference type="NCBI Taxonomy" id="6233"/>
    <lineage>
        <taxon>Eukaryota</taxon>
        <taxon>Metazoa</taxon>
        <taxon>Ecdysozoa</taxon>
        <taxon>Nematoda</taxon>
        <taxon>Chromadorea</taxon>
        <taxon>Rhabditida</taxon>
        <taxon>Tylenchina</taxon>
        <taxon>Panagrolaimomorpha</taxon>
        <taxon>Panagrolaimoidea</taxon>
        <taxon>Panagrolaimidae</taxon>
        <taxon>Panagrellus</taxon>
    </lineage>
</organism>
<dbReference type="PANTHER" id="PTHR46011:SF4">
    <property type="entry name" value="NUCLEAR HORMONE RECEPTOR FAMILY MEMBER NHR-43"/>
    <property type="match status" value="1"/>
</dbReference>
<reference evidence="15" key="1">
    <citation type="journal article" date="2013" name="Genetics">
        <title>The draft genome and transcriptome of Panagrellus redivivus are shaped by the harsh demands of a free-living lifestyle.</title>
        <authorList>
            <person name="Srinivasan J."/>
            <person name="Dillman A.R."/>
            <person name="Macchietto M.G."/>
            <person name="Heikkinen L."/>
            <person name="Lakso M."/>
            <person name="Fracchia K.M."/>
            <person name="Antoshechkin I."/>
            <person name="Mortazavi A."/>
            <person name="Wong G."/>
            <person name="Sternberg P.W."/>
        </authorList>
    </citation>
    <scope>NUCLEOTIDE SEQUENCE [LARGE SCALE GENOMIC DNA]</scope>
    <source>
        <strain evidence="15">MT8872</strain>
    </source>
</reference>
<dbReference type="SMART" id="SM00430">
    <property type="entry name" value="HOLI"/>
    <property type="match status" value="1"/>
</dbReference>
<evidence type="ECO:0000256" key="1">
    <source>
        <dbReference type="ARBA" id="ARBA00004123"/>
    </source>
</evidence>
<evidence type="ECO:0000256" key="4">
    <source>
        <dbReference type="ARBA" id="ARBA00022771"/>
    </source>
</evidence>
<dbReference type="SUPFAM" id="SSF48508">
    <property type="entry name" value="Nuclear receptor ligand-binding domain"/>
    <property type="match status" value="1"/>
</dbReference>
<dbReference type="PROSITE" id="PS51030">
    <property type="entry name" value="NUCLEAR_REC_DBD_2"/>
    <property type="match status" value="1"/>
</dbReference>
<evidence type="ECO:0000256" key="5">
    <source>
        <dbReference type="ARBA" id="ARBA00022833"/>
    </source>
</evidence>
<dbReference type="Proteomes" id="UP000492821">
    <property type="component" value="Unassembled WGS sequence"/>
</dbReference>
<dbReference type="Pfam" id="PF00105">
    <property type="entry name" value="zf-C4"/>
    <property type="match status" value="1"/>
</dbReference>
<evidence type="ECO:0000256" key="7">
    <source>
        <dbReference type="ARBA" id="ARBA00023125"/>
    </source>
</evidence>
<dbReference type="GO" id="GO:0008270">
    <property type="term" value="F:zinc ion binding"/>
    <property type="evidence" value="ECO:0007669"/>
    <property type="project" value="UniProtKB-KW"/>
</dbReference>
<dbReference type="GO" id="GO:0006357">
    <property type="term" value="P:regulation of transcription by RNA polymerase II"/>
    <property type="evidence" value="ECO:0007669"/>
    <property type="project" value="TreeGrafter"/>
</dbReference>
<keyword evidence="3 11" id="KW-0479">Metal-binding</keyword>
<evidence type="ECO:0000313" key="16">
    <source>
        <dbReference type="WBParaSite" id="Pan_g21610.t1"/>
    </source>
</evidence>
<comment type="subcellular location">
    <subcellularLocation>
        <location evidence="1 11">Nucleus</location>
    </subcellularLocation>
</comment>
<dbReference type="GO" id="GO:0003700">
    <property type="term" value="F:DNA-binding transcription factor activity"/>
    <property type="evidence" value="ECO:0007669"/>
    <property type="project" value="InterPro"/>
</dbReference>
<name>A0A7E4VJ92_PANRE</name>
<dbReference type="PROSITE" id="PS51257">
    <property type="entry name" value="PROKAR_LIPOPROTEIN"/>
    <property type="match status" value="1"/>
</dbReference>
<evidence type="ECO:0000313" key="15">
    <source>
        <dbReference type="Proteomes" id="UP000492821"/>
    </source>
</evidence>
<evidence type="ECO:0000259" key="13">
    <source>
        <dbReference type="PROSITE" id="PS51030"/>
    </source>
</evidence>
<dbReference type="SMART" id="SM00399">
    <property type="entry name" value="ZnF_C4"/>
    <property type="match status" value="1"/>
</dbReference>
<dbReference type="PRINTS" id="PR00047">
    <property type="entry name" value="STROIDFINGER"/>
</dbReference>
<evidence type="ECO:0000256" key="9">
    <source>
        <dbReference type="ARBA" id="ARBA00023170"/>
    </source>
</evidence>
<protein>
    <submittedName>
        <fullName evidence="16">Nuclear receptor domain-containing protein</fullName>
    </submittedName>
</protein>
<keyword evidence="4 11" id="KW-0863">Zinc-finger</keyword>
<sequence length="362" mass="41826">MKTLEVAQTNSGHPRCAICHQVSHGHHFGVCSCRACAAFFRRTVAKNKVYQCDGNKDCNIASNYRNMCRACRFVKCLQKGMNKNEVRANRDPLGKKVEPSTSTSATNAEHTPVLPVRQLLLLERLKNGCTQYVKWQRTLLAGENHTKLNCVTYPEYTRLEKTIIPYVLKLLKQFFDPFDKLDLTVKKTVFQNFYTKHQVTEILYQTYRNAASLPENAWQVYQGHMFDETDMDSVAGNTPIKAELIKSIETVVRIMKKVRLTMKQIEIDEMEKAAVTGLMLWHEVSNCLPIWKEAYTIQEAIMNELHVYVTGKKSRQSTGSRIGSIMCLINDIENVSRMFKEREMMEKIFDSRNTDIWDLLEF</sequence>